<dbReference type="InterPro" id="IPR004342">
    <property type="entry name" value="EXS_C"/>
</dbReference>
<feature type="transmembrane region" description="Helical" evidence="5">
    <location>
        <begin position="83"/>
        <end position="101"/>
    </location>
</feature>
<feature type="domain" description="EXS" evidence="6">
    <location>
        <begin position="197"/>
        <end position="433"/>
    </location>
</feature>
<reference evidence="7" key="2">
    <citation type="journal article" date="2020" name="Nat. Commun.">
        <title>Large-scale genome sequencing of mycorrhizal fungi provides insights into the early evolution of symbiotic traits.</title>
        <authorList>
            <person name="Miyauchi S."/>
            <person name="Kiss E."/>
            <person name="Kuo A."/>
            <person name="Drula E."/>
            <person name="Kohler A."/>
            <person name="Sanchez-Garcia M."/>
            <person name="Morin E."/>
            <person name="Andreopoulos B."/>
            <person name="Barry K.W."/>
            <person name="Bonito G."/>
            <person name="Buee M."/>
            <person name="Carver A."/>
            <person name="Chen C."/>
            <person name="Cichocki N."/>
            <person name="Clum A."/>
            <person name="Culley D."/>
            <person name="Crous P.W."/>
            <person name="Fauchery L."/>
            <person name="Girlanda M."/>
            <person name="Hayes R.D."/>
            <person name="Keri Z."/>
            <person name="LaButti K."/>
            <person name="Lipzen A."/>
            <person name="Lombard V."/>
            <person name="Magnuson J."/>
            <person name="Maillard F."/>
            <person name="Murat C."/>
            <person name="Nolan M."/>
            <person name="Ohm R.A."/>
            <person name="Pangilinan J."/>
            <person name="Pereira M.F."/>
            <person name="Perotto S."/>
            <person name="Peter M."/>
            <person name="Pfister S."/>
            <person name="Riley R."/>
            <person name="Sitrit Y."/>
            <person name="Stielow J.B."/>
            <person name="Szollosi G."/>
            <person name="Zifcakova L."/>
            <person name="Stursova M."/>
            <person name="Spatafora J.W."/>
            <person name="Tedersoo L."/>
            <person name="Vaario L.M."/>
            <person name="Yamada A."/>
            <person name="Yan M."/>
            <person name="Wang P."/>
            <person name="Xu J."/>
            <person name="Bruns T."/>
            <person name="Baldrian P."/>
            <person name="Vilgalys R."/>
            <person name="Dunand C."/>
            <person name="Henrissat B."/>
            <person name="Grigoriev I.V."/>
            <person name="Hibbett D."/>
            <person name="Nagy L.G."/>
            <person name="Martin F.M."/>
        </authorList>
    </citation>
    <scope>NUCLEOTIDE SEQUENCE</scope>
    <source>
        <strain evidence="7">BED1</strain>
    </source>
</reference>
<evidence type="ECO:0000313" key="8">
    <source>
        <dbReference type="Proteomes" id="UP001194468"/>
    </source>
</evidence>
<accession>A0AAD4GG04</accession>
<keyword evidence="8" id="KW-1185">Reference proteome</keyword>
<dbReference type="Pfam" id="PF03124">
    <property type="entry name" value="EXS"/>
    <property type="match status" value="1"/>
</dbReference>
<evidence type="ECO:0000256" key="1">
    <source>
        <dbReference type="ARBA" id="ARBA00004141"/>
    </source>
</evidence>
<evidence type="ECO:0000256" key="3">
    <source>
        <dbReference type="ARBA" id="ARBA00022989"/>
    </source>
</evidence>
<dbReference type="Proteomes" id="UP001194468">
    <property type="component" value="Unassembled WGS sequence"/>
</dbReference>
<dbReference type="GO" id="GO:0016020">
    <property type="term" value="C:membrane"/>
    <property type="evidence" value="ECO:0007669"/>
    <property type="project" value="UniProtKB-SubCell"/>
</dbReference>
<evidence type="ECO:0000313" key="7">
    <source>
        <dbReference type="EMBL" id="KAF8441600.1"/>
    </source>
</evidence>
<organism evidence="7 8">
    <name type="scientific">Boletus edulis BED1</name>
    <dbReference type="NCBI Taxonomy" id="1328754"/>
    <lineage>
        <taxon>Eukaryota</taxon>
        <taxon>Fungi</taxon>
        <taxon>Dikarya</taxon>
        <taxon>Basidiomycota</taxon>
        <taxon>Agaricomycotina</taxon>
        <taxon>Agaricomycetes</taxon>
        <taxon>Agaricomycetidae</taxon>
        <taxon>Boletales</taxon>
        <taxon>Boletineae</taxon>
        <taxon>Boletaceae</taxon>
        <taxon>Boletoideae</taxon>
        <taxon>Boletus</taxon>
    </lineage>
</organism>
<keyword evidence="3 5" id="KW-1133">Transmembrane helix</keyword>
<dbReference type="PROSITE" id="PS51380">
    <property type="entry name" value="EXS"/>
    <property type="match status" value="1"/>
</dbReference>
<feature type="transmembrane region" description="Helical" evidence="5">
    <location>
        <begin position="281"/>
        <end position="299"/>
    </location>
</feature>
<evidence type="ECO:0000256" key="4">
    <source>
        <dbReference type="ARBA" id="ARBA00023136"/>
    </source>
</evidence>
<dbReference type="PANTHER" id="PTHR10783:SF46">
    <property type="entry name" value="PROTEIN ERD1 HOMOLOG 2"/>
    <property type="match status" value="1"/>
</dbReference>
<evidence type="ECO:0000256" key="2">
    <source>
        <dbReference type="ARBA" id="ARBA00022692"/>
    </source>
</evidence>
<comment type="caution">
    <text evidence="7">The sequence shown here is derived from an EMBL/GenBank/DDBJ whole genome shotgun (WGS) entry which is preliminary data.</text>
</comment>
<keyword evidence="2 5" id="KW-0812">Transmembrane</keyword>
<feature type="transmembrane region" description="Helical" evidence="5">
    <location>
        <begin position="343"/>
        <end position="361"/>
    </location>
</feature>
<reference evidence="7" key="1">
    <citation type="submission" date="2019-10" db="EMBL/GenBank/DDBJ databases">
        <authorList>
            <consortium name="DOE Joint Genome Institute"/>
            <person name="Kuo A."/>
            <person name="Miyauchi S."/>
            <person name="Kiss E."/>
            <person name="Drula E."/>
            <person name="Kohler A."/>
            <person name="Sanchez-Garcia M."/>
            <person name="Andreopoulos B."/>
            <person name="Barry K.W."/>
            <person name="Bonito G."/>
            <person name="Buee M."/>
            <person name="Carver A."/>
            <person name="Chen C."/>
            <person name="Cichocki N."/>
            <person name="Clum A."/>
            <person name="Culley D."/>
            <person name="Crous P.W."/>
            <person name="Fauchery L."/>
            <person name="Girlanda M."/>
            <person name="Hayes R."/>
            <person name="Keri Z."/>
            <person name="LaButti K."/>
            <person name="Lipzen A."/>
            <person name="Lombard V."/>
            <person name="Magnuson J."/>
            <person name="Maillard F."/>
            <person name="Morin E."/>
            <person name="Murat C."/>
            <person name="Nolan M."/>
            <person name="Ohm R."/>
            <person name="Pangilinan J."/>
            <person name="Pereira M."/>
            <person name="Perotto S."/>
            <person name="Peter M."/>
            <person name="Riley R."/>
            <person name="Sitrit Y."/>
            <person name="Stielow B."/>
            <person name="Szollosi G."/>
            <person name="Zifcakova L."/>
            <person name="Stursova M."/>
            <person name="Spatafora J.W."/>
            <person name="Tedersoo L."/>
            <person name="Vaario L.-M."/>
            <person name="Yamada A."/>
            <person name="Yan M."/>
            <person name="Wang P."/>
            <person name="Xu J."/>
            <person name="Bruns T."/>
            <person name="Baldrian P."/>
            <person name="Vilgalys R."/>
            <person name="Henrissat B."/>
            <person name="Grigoriev I.V."/>
            <person name="Hibbett D."/>
            <person name="Nagy L.G."/>
            <person name="Martin F.M."/>
        </authorList>
    </citation>
    <scope>NUCLEOTIDE SEQUENCE</scope>
    <source>
        <strain evidence="7">BED1</strain>
    </source>
</reference>
<sequence length="448" mass="50532">MYVEDPVPLAAIFPLPFRALFLVALGVLGWATNLHGLQLLGIDGPGLLELQASSIQLPLRSPSPSSGGHPSARSFYMPLYRMFVAYTSWCFVAWFLFRAVTQSDATLADVFRYVPAVCILGVVTALVCPYDILHKRERDCFFFSTAARCLFPASDSPVYFSDVVFADVLTSFAKVLGDMWLSLCMLLPGGSLLQPPPQDGWYQWILPSLMSLPYLIRLRQCLIEYNSPTNSSRRPLFNAIKYASSFPVIFLSAAQRIVISDLVQTHGDSVTQQGWHGEHPLFRLWLISCIINSLYSFWWDLTNDWGLCLLTRSSTNSREDQTLSSLDATRRCGASYPYGLRSVLLYPLSAYPMAIFLNFILRMTWSIKLSSHLYSQSHGSVLIFWLEIAEVLRRWVWVFLRIEWETVKRGKDKAGPAENGLPSDDIELFDAHSKGEALIHGHSHAIAR</sequence>
<dbReference type="EMBL" id="WHUW01000010">
    <property type="protein sequence ID" value="KAF8441600.1"/>
    <property type="molecule type" value="Genomic_DNA"/>
</dbReference>
<evidence type="ECO:0000259" key="6">
    <source>
        <dbReference type="PROSITE" id="PS51380"/>
    </source>
</evidence>
<dbReference type="PANTHER" id="PTHR10783">
    <property type="entry name" value="XENOTROPIC AND POLYTROPIC RETROVIRUS RECEPTOR 1-RELATED"/>
    <property type="match status" value="1"/>
</dbReference>
<name>A0AAD4GG04_BOLED</name>
<feature type="transmembrane region" description="Helical" evidence="5">
    <location>
        <begin position="12"/>
        <end position="31"/>
    </location>
</feature>
<dbReference type="GO" id="GO:0005737">
    <property type="term" value="C:cytoplasm"/>
    <property type="evidence" value="ECO:0007669"/>
    <property type="project" value="TreeGrafter"/>
</dbReference>
<protein>
    <submittedName>
        <fullName evidence="7">EXS family-domain-containing protein</fullName>
    </submittedName>
</protein>
<comment type="subcellular location">
    <subcellularLocation>
        <location evidence="1">Membrane</location>
        <topology evidence="1">Multi-pass membrane protein</topology>
    </subcellularLocation>
</comment>
<gene>
    <name evidence="7" type="ORF">L210DRAFT_3399346</name>
</gene>
<evidence type="ECO:0000256" key="5">
    <source>
        <dbReference type="SAM" id="Phobius"/>
    </source>
</evidence>
<dbReference type="AlphaFoldDB" id="A0AAD4GG04"/>
<proteinExistence type="predicted"/>
<keyword evidence="4 5" id="KW-0472">Membrane</keyword>
<feature type="transmembrane region" description="Helical" evidence="5">
    <location>
        <begin position="113"/>
        <end position="133"/>
    </location>
</feature>